<name>A0A383V8A0_TETOB</name>
<dbReference type="InterPro" id="IPR032675">
    <property type="entry name" value="LRR_dom_sf"/>
</dbReference>
<proteinExistence type="predicted"/>
<evidence type="ECO:0000313" key="3">
    <source>
        <dbReference type="Proteomes" id="UP000256970"/>
    </source>
</evidence>
<dbReference type="PANTHER" id="PTHR47186:SF61">
    <property type="entry name" value="LEUCINE-RICH REPEAT-CONTAINING PROTEIN 57-RELATED"/>
    <property type="match status" value="1"/>
</dbReference>
<dbReference type="SUPFAM" id="SSF81383">
    <property type="entry name" value="F-box domain"/>
    <property type="match status" value="1"/>
</dbReference>
<comment type="subcellular location">
    <subcellularLocation>
        <location evidence="1">Cytoplasm</location>
        <location evidence="1">Cytoskeleton</location>
        <location evidence="1">Cilium axoneme</location>
    </subcellularLocation>
</comment>
<organism evidence="2 3">
    <name type="scientific">Tetradesmus obliquus</name>
    <name type="common">Green alga</name>
    <name type="synonym">Acutodesmus obliquus</name>
    <dbReference type="NCBI Taxonomy" id="3088"/>
    <lineage>
        <taxon>Eukaryota</taxon>
        <taxon>Viridiplantae</taxon>
        <taxon>Chlorophyta</taxon>
        <taxon>core chlorophytes</taxon>
        <taxon>Chlorophyceae</taxon>
        <taxon>CS clade</taxon>
        <taxon>Sphaeropleales</taxon>
        <taxon>Scenedesmaceae</taxon>
        <taxon>Tetradesmus</taxon>
    </lineage>
</organism>
<dbReference type="EMBL" id="FNXT01000117">
    <property type="protein sequence ID" value="SZX60979.1"/>
    <property type="molecule type" value="Genomic_DNA"/>
</dbReference>
<dbReference type="Proteomes" id="UP000256970">
    <property type="component" value="Unassembled WGS sequence"/>
</dbReference>
<evidence type="ECO:0000313" key="2">
    <source>
        <dbReference type="EMBL" id="SZX60979.1"/>
    </source>
</evidence>
<dbReference type="InterPro" id="IPR036047">
    <property type="entry name" value="F-box-like_dom_sf"/>
</dbReference>
<dbReference type="Gene3D" id="3.80.10.10">
    <property type="entry name" value="Ribonuclease Inhibitor"/>
    <property type="match status" value="2"/>
</dbReference>
<gene>
    <name evidence="2" type="ORF">BQ4739_LOCUS1518</name>
</gene>
<evidence type="ECO:0000256" key="1">
    <source>
        <dbReference type="ARBA" id="ARBA00004430"/>
    </source>
</evidence>
<dbReference type="AlphaFoldDB" id="A0A383V8A0"/>
<dbReference type="SUPFAM" id="SSF52058">
    <property type="entry name" value="L domain-like"/>
    <property type="match status" value="1"/>
</dbReference>
<dbReference type="PANTHER" id="PTHR47186">
    <property type="entry name" value="LEUCINE-RICH REPEAT-CONTAINING PROTEIN 57"/>
    <property type="match status" value="1"/>
</dbReference>
<keyword evidence="3" id="KW-1185">Reference proteome</keyword>
<reference evidence="2 3" key="1">
    <citation type="submission" date="2016-10" db="EMBL/GenBank/DDBJ databases">
        <authorList>
            <person name="Cai Z."/>
        </authorList>
    </citation>
    <scope>NUCLEOTIDE SEQUENCE [LARGE SCALE GENOMIC DNA]</scope>
</reference>
<protein>
    <recommendedName>
        <fullName evidence="4">F-box domain-containing protein</fullName>
    </recommendedName>
</protein>
<evidence type="ECO:0008006" key="4">
    <source>
        <dbReference type="Google" id="ProtNLM"/>
    </source>
</evidence>
<accession>A0A383V8A0</accession>
<dbReference type="GO" id="GO:0005930">
    <property type="term" value="C:axoneme"/>
    <property type="evidence" value="ECO:0007669"/>
    <property type="project" value="UniProtKB-SubCell"/>
</dbReference>
<sequence>MWALDWITAAAPGLHGLPAIAARTRHSAHPGHAASRRSPPRQLLQMLGSYLEPADVAAARLVCKDWRELLSAQVQHMQLPPCLWQQLAPGQLLQLHQLLRVFKHLQEVRLALPQNEPQNQTCNAWALARAMDTFRAHLPTLQRLELAGILQPAHWRAALDSMQCLAPQLRGLTLSDICWPPPASLHQFNTLTALQRLTIRSPHFSRLEEAHLAAIAGLTQLQELELCFRTVEGSAHAPLSLDPLAALVRLTSLDVQYTGLLELASAVVFCGPRALCRFSSLVRMRVSLVPVPCLTSPAALPQLRQLTLQQSQPVSGPLCNSLASCRQLHSLALSSVQWADIQKLAPLTNLRSLAVQIHQPVRGMLPAAAAGRQLLQLKQLRSLRSLTLKGQCELSTELLLQLARCWGSMTQLDLCCNMPDGTLGLQQFSALRSLRVQPYKWDVWSSDPPVLLYPSLLPPSLTSLEALDVWCMEQLPASTCFGNSSSSSSMRHSSSYCSFSGLCTRLSSVGSNLCNLAASSSSIEDMAAAAATAAVIAGADAEVLISLAPAGCCHRRTASSEAAACLQLQPQNPQDQHLQQQQQQQDASDPQEVLLLRMPHLQRLILRSTSPCAERRLAMPDLSLCSSLESLELHHSQLNQCHLAHIAASCPCSLRSLKLVAVDDSARIRASGLTILTKLTVLTQLSIHAHERAINKNVRRAISSMSQLRSLTLLTSPDYPTSFARSLACLTQLSNLVVLRVGLGFGALDALRRLGSQVGRALPHCSYQMLTDTCVE</sequence>
<dbReference type="STRING" id="3088.A0A383V8A0"/>